<dbReference type="EMBL" id="CP006956">
    <property type="protein sequence ID" value="AHG86590.1"/>
    <property type="molecule type" value="Genomic_DNA"/>
</dbReference>
<name>W0R8F0_BIBTR</name>
<dbReference type="Proteomes" id="UP000019086">
    <property type="component" value="Chromosome"/>
</dbReference>
<dbReference type="HOGENOM" id="CLU_3340702_0_0_6"/>
<proteinExistence type="predicted"/>
<reference evidence="1 2" key="1">
    <citation type="submission" date="2013-12" db="EMBL/GenBank/DDBJ databases">
        <title>Annotation of the Bibersteinia trehalosi USDA-ARS-USMARC-190 complete genome.</title>
        <authorList>
            <person name="Harhay G.P."/>
            <person name="McVey S."/>
            <person name="Clawson M.L."/>
            <person name="Bono J."/>
            <person name="Heaton M.P."/>
            <person name="Chitko-Mckown C.G."/>
            <person name="Harhay D.M."/>
            <person name="Smith T.P.L."/>
        </authorList>
    </citation>
    <scope>NUCLEOTIDE SEQUENCE [LARGE SCALE GENOMIC DNA]</scope>
    <source>
        <strain evidence="1 2">USDA-ARS-USMARC-190</strain>
    </source>
</reference>
<gene>
    <name evidence="1" type="ORF">F544_13620</name>
</gene>
<evidence type="ECO:0000313" key="2">
    <source>
        <dbReference type="Proteomes" id="UP000019086"/>
    </source>
</evidence>
<organism evidence="1 2">
    <name type="scientific">Bibersteinia trehalosi USDA-ARS-USMARC-190</name>
    <dbReference type="NCBI Taxonomy" id="1263832"/>
    <lineage>
        <taxon>Bacteria</taxon>
        <taxon>Pseudomonadati</taxon>
        <taxon>Pseudomonadota</taxon>
        <taxon>Gammaproteobacteria</taxon>
        <taxon>Pasteurellales</taxon>
        <taxon>Pasteurellaceae</taxon>
        <taxon>Bibersteinia</taxon>
    </lineage>
</organism>
<sequence length="37" mass="4294">MKRLYTDALGGSLFRITSGLYSLIFYKRDRLHLSSLT</sequence>
<dbReference type="KEGG" id="btra:F544_13620"/>
<dbReference type="AlphaFoldDB" id="W0R8F0"/>
<evidence type="ECO:0000313" key="1">
    <source>
        <dbReference type="EMBL" id="AHG86590.1"/>
    </source>
</evidence>
<protein>
    <submittedName>
        <fullName evidence="1">Uncharacterized protein</fullName>
    </submittedName>
</protein>
<accession>W0R8F0</accession>